<accession>A0A506V5J0</accession>
<dbReference type="SUPFAM" id="SSF140566">
    <property type="entry name" value="FlgN-like"/>
    <property type="match status" value="1"/>
</dbReference>
<dbReference type="GO" id="GO:0044780">
    <property type="term" value="P:bacterial-type flagellum assembly"/>
    <property type="evidence" value="ECO:0007669"/>
    <property type="project" value="InterPro"/>
</dbReference>
<reference evidence="5 6" key="1">
    <citation type="submission" date="2019-06" db="EMBL/GenBank/DDBJ databases">
        <authorList>
            <person name="Yang Y."/>
        </authorList>
    </citation>
    <scope>NUCLEOTIDE SEQUENCE [LARGE SCALE GENOMIC DNA]</scope>
    <source>
        <strain evidence="5 6">BIT-26</strain>
    </source>
</reference>
<evidence type="ECO:0000256" key="1">
    <source>
        <dbReference type="ARBA" id="ARBA00002397"/>
    </source>
</evidence>
<sequence length="196" mass="22284">MTPRRTLIWSAYSRLNRRFVTASCKWTAIKSPMRCCNISLASNYTETNMENLATTLEKLQEALHELETVLAEEIKQLSGARVDPVALQHLSDAKSRLLSTVAFYDEQRKQQEDRLQLFAPYTAQATLAARWAQMMPVIKKSSEMNYQTSQLLEMHMQKAQQFARAMEKTAVAAPKLYNAGGQSENKGTSRSYNIII</sequence>
<organism evidence="5 6">
    <name type="scientific">Mixta tenebrionis</name>
    <dbReference type="NCBI Taxonomy" id="2562439"/>
    <lineage>
        <taxon>Bacteria</taxon>
        <taxon>Pseudomonadati</taxon>
        <taxon>Pseudomonadota</taxon>
        <taxon>Gammaproteobacteria</taxon>
        <taxon>Enterobacterales</taxon>
        <taxon>Erwiniaceae</taxon>
        <taxon>Mixta</taxon>
    </lineage>
</organism>
<keyword evidence="4" id="KW-0175">Coiled coil</keyword>
<comment type="function">
    <text evidence="1">Required for the efficient initiation of filament assembly.</text>
</comment>
<dbReference type="OrthoDB" id="6480873at2"/>
<dbReference type="EMBL" id="VHQI01000012">
    <property type="protein sequence ID" value="TPW40679.1"/>
    <property type="molecule type" value="Genomic_DNA"/>
</dbReference>
<dbReference type="Proteomes" id="UP000319523">
    <property type="component" value="Unassembled WGS sequence"/>
</dbReference>
<protein>
    <submittedName>
        <fullName evidence="5">Flagellar biosynthesis protein FlgN</fullName>
    </submittedName>
</protein>
<evidence type="ECO:0000256" key="4">
    <source>
        <dbReference type="SAM" id="Coils"/>
    </source>
</evidence>
<comment type="similarity">
    <text evidence="2">Belongs to the FlgN family.</text>
</comment>
<feature type="coiled-coil region" evidence="4">
    <location>
        <begin position="49"/>
        <end position="76"/>
    </location>
</feature>
<dbReference type="InterPro" id="IPR036679">
    <property type="entry name" value="FlgN-like_sf"/>
</dbReference>
<comment type="caution">
    <text evidence="5">The sequence shown here is derived from an EMBL/GenBank/DDBJ whole genome shotgun (WGS) entry which is preliminary data.</text>
</comment>
<evidence type="ECO:0000256" key="2">
    <source>
        <dbReference type="ARBA" id="ARBA00007703"/>
    </source>
</evidence>
<dbReference type="Gene3D" id="1.20.58.300">
    <property type="entry name" value="FlgN-like"/>
    <property type="match status" value="1"/>
</dbReference>
<name>A0A506V5J0_9GAMM</name>
<dbReference type="Pfam" id="PF05130">
    <property type="entry name" value="FlgN"/>
    <property type="match status" value="1"/>
</dbReference>
<keyword evidence="6" id="KW-1185">Reference proteome</keyword>
<evidence type="ECO:0000313" key="5">
    <source>
        <dbReference type="EMBL" id="TPW40679.1"/>
    </source>
</evidence>
<gene>
    <name evidence="5" type="ORF">FKM52_17325</name>
</gene>
<proteinExistence type="inferred from homology"/>
<keyword evidence="3" id="KW-1005">Bacterial flagellum biogenesis</keyword>
<keyword evidence="5" id="KW-0966">Cell projection</keyword>
<dbReference type="InterPro" id="IPR007809">
    <property type="entry name" value="FlgN-like"/>
</dbReference>
<evidence type="ECO:0000313" key="6">
    <source>
        <dbReference type="Proteomes" id="UP000319523"/>
    </source>
</evidence>
<dbReference type="AlphaFoldDB" id="A0A506V5J0"/>
<keyword evidence="5" id="KW-0282">Flagellum</keyword>
<evidence type="ECO:0000256" key="3">
    <source>
        <dbReference type="ARBA" id="ARBA00022795"/>
    </source>
</evidence>
<keyword evidence="5" id="KW-0969">Cilium</keyword>